<gene>
    <name evidence="1" type="ORF">DFH08DRAFT_826229</name>
</gene>
<comment type="caution">
    <text evidence="1">The sequence shown here is derived from an EMBL/GenBank/DDBJ whole genome shotgun (WGS) entry which is preliminary data.</text>
</comment>
<evidence type="ECO:0000313" key="2">
    <source>
        <dbReference type="Proteomes" id="UP001218218"/>
    </source>
</evidence>
<accession>A0AAD7E9G6</accession>
<name>A0AAD7E9G6_9AGAR</name>
<sequence>MQQLRDIETIARLYTAVCKKCVRDVSATMLQNNCQIIRECWVKHFRNKDNHIPQGLCNVPSGKHLSRTFPGPHTIQLVLYERIHGQATGQMYGIVKSHPGAIHQSQNQVFSLSSLSPDVPVTLIDAQIFFDNLGAIYGIFKKVVEALREAMILETCGLAGITLRGLVEQGEIQDIQTQRWWTANSELAGEWQEAKQQR</sequence>
<dbReference type="EMBL" id="JARIHO010000110">
    <property type="protein sequence ID" value="KAJ7302909.1"/>
    <property type="molecule type" value="Genomic_DNA"/>
</dbReference>
<dbReference type="AlphaFoldDB" id="A0AAD7E9G6"/>
<keyword evidence="2" id="KW-1185">Reference proteome</keyword>
<proteinExistence type="predicted"/>
<evidence type="ECO:0000313" key="1">
    <source>
        <dbReference type="EMBL" id="KAJ7302909.1"/>
    </source>
</evidence>
<reference evidence="1" key="1">
    <citation type="submission" date="2023-03" db="EMBL/GenBank/DDBJ databases">
        <title>Massive genome expansion in bonnet fungi (Mycena s.s.) driven by repeated elements and novel gene families across ecological guilds.</title>
        <authorList>
            <consortium name="Lawrence Berkeley National Laboratory"/>
            <person name="Harder C.B."/>
            <person name="Miyauchi S."/>
            <person name="Viragh M."/>
            <person name="Kuo A."/>
            <person name="Thoen E."/>
            <person name="Andreopoulos B."/>
            <person name="Lu D."/>
            <person name="Skrede I."/>
            <person name="Drula E."/>
            <person name="Henrissat B."/>
            <person name="Morin E."/>
            <person name="Kohler A."/>
            <person name="Barry K."/>
            <person name="LaButti K."/>
            <person name="Morin E."/>
            <person name="Salamov A."/>
            <person name="Lipzen A."/>
            <person name="Mereny Z."/>
            <person name="Hegedus B."/>
            <person name="Baldrian P."/>
            <person name="Stursova M."/>
            <person name="Weitz H."/>
            <person name="Taylor A."/>
            <person name="Grigoriev I.V."/>
            <person name="Nagy L.G."/>
            <person name="Martin F."/>
            <person name="Kauserud H."/>
        </authorList>
    </citation>
    <scope>NUCLEOTIDE SEQUENCE</scope>
    <source>
        <strain evidence="1">CBHHK002</strain>
    </source>
</reference>
<dbReference type="Proteomes" id="UP001218218">
    <property type="component" value="Unassembled WGS sequence"/>
</dbReference>
<protein>
    <submittedName>
        <fullName evidence="1">Uncharacterized protein</fullName>
    </submittedName>
</protein>
<organism evidence="1 2">
    <name type="scientific">Mycena albidolilacea</name>
    <dbReference type="NCBI Taxonomy" id="1033008"/>
    <lineage>
        <taxon>Eukaryota</taxon>
        <taxon>Fungi</taxon>
        <taxon>Dikarya</taxon>
        <taxon>Basidiomycota</taxon>
        <taxon>Agaricomycotina</taxon>
        <taxon>Agaricomycetes</taxon>
        <taxon>Agaricomycetidae</taxon>
        <taxon>Agaricales</taxon>
        <taxon>Marasmiineae</taxon>
        <taxon>Mycenaceae</taxon>
        <taxon>Mycena</taxon>
    </lineage>
</organism>